<dbReference type="SUPFAM" id="SSF89392">
    <property type="entry name" value="Prokaryotic lipoproteins and lipoprotein localization factors"/>
    <property type="match status" value="1"/>
</dbReference>
<dbReference type="AlphaFoldDB" id="A0A402B548"/>
<accession>A0A402B548</accession>
<dbReference type="Gene3D" id="2.50.20.20">
    <property type="match status" value="1"/>
</dbReference>
<name>A0A402B548_9CHLR</name>
<evidence type="ECO:0000256" key="1">
    <source>
        <dbReference type="SAM" id="MobiDB-lite"/>
    </source>
</evidence>
<keyword evidence="3" id="KW-1185">Reference proteome</keyword>
<reference evidence="3" key="1">
    <citation type="submission" date="2018-12" db="EMBL/GenBank/DDBJ databases">
        <title>Tengunoibacter tsumagoiensis gen. nov., sp. nov., Dictyobacter kobayashii sp. nov., D. alpinus sp. nov., and D. joshuensis sp. nov. and description of Dictyobacteraceae fam. nov. within the order Ktedonobacterales isolated from Tengu-no-mugimeshi.</title>
        <authorList>
            <person name="Wang C.M."/>
            <person name="Zheng Y."/>
            <person name="Sakai Y."/>
            <person name="Toyoda A."/>
            <person name="Minakuchi Y."/>
            <person name="Abe K."/>
            <person name="Yokota A."/>
            <person name="Yabe S."/>
        </authorList>
    </citation>
    <scope>NUCLEOTIDE SEQUENCE [LARGE SCALE GENOMIC DNA]</scope>
    <source>
        <strain evidence="3">Uno16</strain>
    </source>
</reference>
<gene>
    <name evidence="2" type="ORF">KDA_19540</name>
</gene>
<dbReference type="Proteomes" id="UP000287171">
    <property type="component" value="Unassembled WGS sequence"/>
</dbReference>
<dbReference type="EMBL" id="BIFT01000001">
    <property type="protein sequence ID" value="GCE26470.1"/>
    <property type="molecule type" value="Genomic_DNA"/>
</dbReference>
<organism evidence="2 3">
    <name type="scientific">Dictyobacter alpinus</name>
    <dbReference type="NCBI Taxonomy" id="2014873"/>
    <lineage>
        <taxon>Bacteria</taxon>
        <taxon>Bacillati</taxon>
        <taxon>Chloroflexota</taxon>
        <taxon>Ktedonobacteria</taxon>
        <taxon>Ktedonobacterales</taxon>
        <taxon>Dictyobacteraceae</taxon>
        <taxon>Dictyobacter</taxon>
    </lineage>
</organism>
<dbReference type="InterPro" id="IPR029046">
    <property type="entry name" value="LolA/LolB/LppX"/>
</dbReference>
<comment type="caution">
    <text evidence="2">The sequence shown here is derived from an EMBL/GenBank/DDBJ whole genome shotgun (WGS) entry which is preliminary data.</text>
</comment>
<protein>
    <recommendedName>
        <fullName evidence="4">LppX_LprAFG lipoprotein</fullName>
    </recommendedName>
</protein>
<evidence type="ECO:0008006" key="4">
    <source>
        <dbReference type="Google" id="ProtNLM"/>
    </source>
</evidence>
<sequence length="329" mass="35264">MHAILNTIYYYAKGSAIVKARKNFSFMFLFMTVLVLLVSACGNQSTPGTGSQPKPKPSDLTVQQVLQKSADAMKNLKSSHIELKSNSSTQAAQVSTKPSDKATPVATNVNISMTGSGDQQGTDQQQLNLTINSAQQNTKLGEIVKGDKVYIQNAQGKWYVLNKSQLTGSTTNLFSGATFDQNSLLGLIQSVKLVDHGADNLNGESLRHLTASLDKDALKQILKQNPNFKGSLGQQNIDTALSSAKTFLTVVDVWIDESKFYVHRTQVKTDIVLDTSATATKGTTPGVVNSASTSVIDLSKFDQPVTINVPANATPTDNPATAFGLPQQP</sequence>
<evidence type="ECO:0000313" key="3">
    <source>
        <dbReference type="Proteomes" id="UP000287171"/>
    </source>
</evidence>
<feature type="region of interest" description="Disordered" evidence="1">
    <location>
        <begin position="310"/>
        <end position="329"/>
    </location>
</feature>
<feature type="compositionally biased region" description="Low complexity" evidence="1">
    <location>
        <begin position="310"/>
        <end position="322"/>
    </location>
</feature>
<proteinExistence type="predicted"/>
<evidence type="ECO:0000313" key="2">
    <source>
        <dbReference type="EMBL" id="GCE26470.1"/>
    </source>
</evidence>